<organism evidence="1 2">
    <name type="scientific">Candidatus Enterococcus ferrettii</name>
    <dbReference type="NCBI Taxonomy" id="2815324"/>
    <lineage>
        <taxon>Bacteria</taxon>
        <taxon>Bacillati</taxon>
        <taxon>Bacillota</taxon>
        <taxon>Bacilli</taxon>
        <taxon>Lactobacillales</taxon>
        <taxon>Enterococcaceae</taxon>
        <taxon>Enterococcus</taxon>
    </lineage>
</organism>
<name>A0ABV0EZ34_9ENTE</name>
<dbReference type="EMBL" id="JAFREL020000007">
    <property type="protein sequence ID" value="MEO1773135.1"/>
    <property type="molecule type" value="Genomic_DNA"/>
</dbReference>
<evidence type="ECO:0000313" key="1">
    <source>
        <dbReference type="EMBL" id="MEO1773135.1"/>
    </source>
</evidence>
<keyword evidence="2" id="KW-1185">Reference proteome</keyword>
<evidence type="ECO:0000313" key="2">
    <source>
        <dbReference type="Proteomes" id="UP000664357"/>
    </source>
</evidence>
<reference evidence="1 2" key="1">
    <citation type="submission" date="2024-02" db="EMBL/GenBank/DDBJ databases">
        <title>The Genome Sequence of Enterococcus sp. DIV0159.</title>
        <authorList>
            <person name="Earl A."/>
            <person name="Manson A."/>
            <person name="Gilmore M."/>
            <person name="Sanders J."/>
            <person name="Shea T."/>
            <person name="Howe W."/>
            <person name="Livny J."/>
            <person name="Cuomo C."/>
            <person name="Neafsey D."/>
            <person name="Birren B."/>
        </authorList>
    </citation>
    <scope>NUCLEOTIDE SEQUENCE [LARGE SCALE GENOMIC DNA]</scope>
    <source>
        <strain evidence="1 2">665A</strain>
    </source>
</reference>
<protein>
    <submittedName>
        <fullName evidence="1">Uncharacterized protein</fullName>
    </submittedName>
</protein>
<sequence>MRTYVKIQKDGKEKLYYAFIQVKDNSLVLTCSVGLLKSFKRVIDLSKISYLGEDQYYGGKRIIFAYEEEQFAIFEFGPAVITDLHNQLSLKKEVINYGKYPRYS</sequence>
<gene>
    <name evidence="1" type="ORF">JZO67_005119</name>
</gene>
<dbReference type="Proteomes" id="UP000664357">
    <property type="component" value="Unassembled WGS sequence"/>
</dbReference>
<comment type="caution">
    <text evidence="1">The sequence shown here is derived from an EMBL/GenBank/DDBJ whole genome shotgun (WGS) entry which is preliminary data.</text>
</comment>
<accession>A0ABV0EZ34</accession>
<proteinExistence type="predicted"/>
<dbReference type="RefSeq" id="WP_207701171.1">
    <property type="nucleotide sequence ID" value="NZ_JAFREL020000007.1"/>
</dbReference>